<evidence type="ECO:0000313" key="3">
    <source>
        <dbReference type="Proteomes" id="UP001201262"/>
    </source>
</evidence>
<dbReference type="EMBL" id="JAJTJA010000002">
    <property type="protein sequence ID" value="KAH8703209.1"/>
    <property type="molecule type" value="Genomic_DNA"/>
</dbReference>
<dbReference type="GeneID" id="70240842"/>
<dbReference type="InterPro" id="IPR029058">
    <property type="entry name" value="AB_hydrolase_fold"/>
</dbReference>
<protein>
    <submittedName>
        <fullName evidence="2">Alpha/Beta hydrolase protein</fullName>
    </submittedName>
</protein>
<reference evidence="2" key="1">
    <citation type="submission" date="2021-12" db="EMBL/GenBank/DDBJ databases">
        <title>Convergent genome expansion in fungi linked to evolution of root-endophyte symbiosis.</title>
        <authorList>
            <consortium name="DOE Joint Genome Institute"/>
            <person name="Ke Y.-H."/>
            <person name="Bonito G."/>
            <person name="Liao H.-L."/>
            <person name="Looney B."/>
            <person name="Rojas-Flechas A."/>
            <person name="Nash J."/>
            <person name="Hameed K."/>
            <person name="Schadt C."/>
            <person name="Martin F."/>
            <person name="Crous P.W."/>
            <person name="Miettinen O."/>
            <person name="Magnuson J.K."/>
            <person name="Labbe J."/>
            <person name="Jacobson D."/>
            <person name="Doktycz M.J."/>
            <person name="Veneault-Fourrey C."/>
            <person name="Kuo A."/>
            <person name="Mondo S."/>
            <person name="Calhoun S."/>
            <person name="Riley R."/>
            <person name="Ohm R."/>
            <person name="LaButti K."/>
            <person name="Andreopoulos B."/>
            <person name="Pangilinan J."/>
            <person name="Nolan M."/>
            <person name="Tritt A."/>
            <person name="Clum A."/>
            <person name="Lipzen A."/>
            <person name="Daum C."/>
            <person name="Barry K."/>
            <person name="Grigoriev I.V."/>
            <person name="Vilgalys R."/>
        </authorList>
    </citation>
    <scope>NUCLEOTIDE SEQUENCE</scope>
    <source>
        <strain evidence="2">PMI_201</strain>
    </source>
</reference>
<name>A0AAD4L2A1_9EURO</name>
<dbReference type="Pfam" id="PF07859">
    <property type="entry name" value="Abhydrolase_3"/>
    <property type="match status" value="1"/>
</dbReference>
<dbReference type="RefSeq" id="XP_046076227.1">
    <property type="nucleotide sequence ID" value="XM_046210555.1"/>
</dbReference>
<dbReference type="Proteomes" id="UP001201262">
    <property type="component" value="Unassembled WGS sequence"/>
</dbReference>
<sequence length="328" mass="36686">MTSPQQLDKIKDEHFDKFEILNMDYKTVKGHGIRADVLTPKSICSGPRPIITYFHGGGLVFGDSLYFPWFPLWVLQLALDQSAVIVCGNHRLLPESTGVEILEDIDDFWGWLRSKDTANWLASHYVQLDLRRILTTGDSAGGFLNIYLALTYPDQIRVSIASYPMLNQEPLPVGDGKEPSPTKKLTDYCKTRIKTGNVVSSDTTWERNGIFGDMIKEGMIPQLFSRDGSASSTHKYHLYQLKRLEHPTIYLPPGGLVILHGDNDPVVPWACSDAFVWSAKTKLQNNRGADRIRLITLKGGGHGYGTKEPSEAKSIRDAIKGDVVAWLK</sequence>
<evidence type="ECO:0000259" key="1">
    <source>
        <dbReference type="Pfam" id="PF07859"/>
    </source>
</evidence>
<dbReference type="InterPro" id="IPR013094">
    <property type="entry name" value="AB_hydrolase_3"/>
</dbReference>
<gene>
    <name evidence="2" type="ORF">BGW36DRAFT_288148</name>
</gene>
<dbReference type="GO" id="GO:0016787">
    <property type="term" value="F:hydrolase activity"/>
    <property type="evidence" value="ECO:0007669"/>
    <property type="project" value="UniProtKB-KW"/>
</dbReference>
<dbReference type="Gene3D" id="3.40.50.1820">
    <property type="entry name" value="alpha/beta hydrolase"/>
    <property type="match status" value="1"/>
</dbReference>
<evidence type="ECO:0000313" key="2">
    <source>
        <dbReference type="EMBL" id="KAH8703209.1"/>
    </source>
</evidence>
<dbReference type="PANTHER" id="PTHR23024">
    <property type="entry name" value="ARYLACETAMIDE DEACETYLASE"/>
    <property type="match status" value="1"/>
</dbReference>
<keyword evidence="3" id="KW-1185">Reference proteome</keyword>
<dbReference type="InterPro" id="IPR050466">
    <property type="entry name" value="Carboxylest/Gibb_receptor"/>
</dbReference>
<proteinExistence type="predicted"/>
<dbReference type="PANTHER" id="PTHR23024:SF24">
    <property type="entry name" value="ALPHA_BETA HYDROLASE FOLD-3 DOMAIN-CONTAINING PROTEIN"/>
    <property type="match status" value="1"/>
</dbReference>
<keyword evidence="2" id="KW-0378">Hydrolase</keyword>
<accession>A0AAD4L2A1</accession>
<feature type="domain" description="Alpha/beta hydrolase fold-3" evidence="1">
    <location>
        <begin position="52"/>
        <end position="168"/>
    </location>
</feature>
<dbReference type="SUPFAM" id="SSF53474">
    <property type="entry name" value="alpha/beta-Hydrolases"/>
    <property type="match status" value="1"/>
</dbReference>
<organism evidence="2 3">
    <name type="scientific">Talaromyces proteolyticus</name>
    <dbReference type="NCBI Taxonomy" id="1131652"/>
    <lineage>
        <taxon>Eukaryota</taxon>
        <taxon>Fungi</taxon>
        <taxon>Dikarya</taxon>
        <taxon>Ascomycota</taxon>
        <taxon>Pezizomycotina</taxon>
        <taxon>Eurotiomycetes</taxon>
        <taxon>Eurotiomycetidae</taxon>
        <taxon>Eurotiales</taxon>
        <taxon>Trichocomaceae</taxon>
        <taxon>Talaromyces</taxon>
        <taxon>Talaromyces sect. Bacilispori</taxon>
    </lineage>
</organism>
<comment type="caution">
    <text evidence="2">The sequence shown here is derived from an EMBL/GenBank/DDBJ whole genome shotgun (WGS) entry which is preliminary data.</text>
</comment>
<dbReference type="AlphaFoldDB" id="A0AAD4L2A1"/>